<name>A0A448WZL6_9PLAT</name>
<sequence length="96" mass="11389">MASWGIFDWDNTLRQALAGSLHSCEQHFYPRWRDYETVQAASHYTLDEEQYRRDWDSLLTSASQPRMQKIFSFCTLILSINIRTIHFRLPNGLFST</sequence>
<evidence type="ECO:0000313" key="1">
    <source>
        <dbReference type="EMBL" id="VEL24341.1"/>
    </source>
</evidence>
<dbReference type="Proteomes" id="UP000784294">
    <property type="component" value="Unassembled WGS sequence"/>
</dbReference>
<dbReference type="OrthoDB" id="6275030at2759"/>
<keyword evidence="2" id="KW-1185">Reference proteome</keyword>
<dbReference type="EMBL" id="CAAALY010067198">
    <property type="protein sequence ID" value="VEL24341.1"/>
    <property type="molecule type" value="Genomic_DNA"/>
</dbReference>
<dbReference type="AlphaFoldDB" id="A0A448WZL6"/>
<reference evidence="1" key="1">
    <citation type="submission" date="2018-11" db="EMBL/GenBank/DDBJ databases">
        <authorList>
            <consortium name="Pathogen Informatics"/>
        </authorList>
    </citation>
    <scope>NUCLEOTIDE SEQUENCE</scope>
</reference>
<accession>A0A448WZL6</accession>
<proteinExistence type="predicted"/>
<protein>
    <submittedName>
        <fullName evidence="1">Uncharacterized protein</fullName>
    </submittedName>
</protein>
<comment type="caution">
    <text evidence="1">The sequence shown here is derived from an EMBL/GenBank/DDBJ whole genome shotgun (WGS) entry which is preliminary data.</text>
</comment>
<evidence type="ECO:0000313" key="2">
    <source>
        <dbReference type="Proteomes" id="UP000784294"/>
    </source>
</evidence>
<organism evidence="1 2">
    <name type="scientific">Protopolystoma xenopodis</name>
    <dbReference type="NCBI Taxonomy" id="117903"/>
    <lineage>
        <taxon>Eukaryota</taxon>
        <taxon>Metazoa</taxon>
        <taxon>Spiralia</taxon>
        <taxon>Lophotrochozoa</taxon>
        <taxon>Platyhelminthes</taxon>
        <taxon>Monogenea</taxon>
        <taxon>Polyopisthocotylea</taxon>
        <taxon>Polystomatidea</taxon>
        <taxon>Polystomatidae</taxon>
        <taxon>Protopolystoma</taxon>
    </lineage>
</organism>
<gene>
    <name evidence="1" type="ORF">PXEA_LOCUS17781</name>
</gene>